<gene>
    <name evidence="7" type="ORF">DFR69_106262</name>
</gene>
<dbReference type="InterPro" id="IPR027417">
    <property type="entry name" value="P-loop_NTPase"/>
</dbReference>
<keyword evidence="2" id="KW-1003">Cell membrane</keyword>
<comment type="subcellular location">
    <subcellularLocation>
        <location evidence="1">Cell membrane</location>
        <topology evidence="1">Multi-pass membrane protein</topology>
    </subcellularLocation>
</comment>
<feature type="domain" description="TraD/TraG TraM recognition site" evidence="6">
    <location>
        <begin position="461"/>
        <end position="578"/>
    </location>
</feature>
<evidence type="ECO:0000313" key="7">
    <source>
        <dbReference type="EMBL" id="PWV74451.1"/>
    </source>
</evidence>
<name>A0A317NGK7_9NOCA</name>
<keyword evidence="8" id="KW-1185">Reference proteome</keyword>
<dbReference type="PANTHER" id="PTHR37937:SF1">
    <property type="entry name" value="CONJUGATIVE TRANSFER: DNA TRANSPORT"/>
    <property type="match status" value="1"/>
</dbReference>
<dbReference type="EMBL" id="QGTL01000006">
    <property type="protein sequence ID" value="PWV74451.1"/>
    <property type="molecule type" value="Genomic_DNA"/>
</dbReference>
<dbReference type="InterPro" id="IPR032689">
    <property type="entry name" value="TraG-D_C"/>
</dbReference>
<evidence type="ECO:0000256" key="3">
    <source>
        <dbReference type="ARBA" id="ARBA00022692"/>
    </source>
</evidence>
<dbReference type="Pfam" id="PF12696">
    <property type="entry name" value="TraG-D_C"/>
    <property type="match status" value="1"/>
</dbReference>
<evidence type="ECO:0000256" key="1">
    <source>
        <dbReference type="ARBA" id="ARBA00004651"/>
    </source>
</evidence>
<dbReference type="PANTHER" id="PTHR37937">
    <property type="entry name" value="CONJUGATIVE TRANSFER: DNA TRANSPORT"/>
    <property type="match status" value="1"/>
</dbReference>
<evidence type="ECO:0000256" key="4">
    <source>
        <dbReference type="ARBA" id="ARBA00022989"/>
    </source>
</evidence>
<dbReference type="Gene3D" id="3.40.50.300">
    <property type="entry name" value="P-loop containing nucleotide triphosphate hydrolases"/>
    <property type="match status" value="1"/>
</dbReference>
<evidence type="ECO:0000259" key="6">
    <source>
        <dbReference type="Pfam" id="PF12696"/>
    </source>
</evidence>
<dbReference type="InterPro" id="IPR051539">
    <property type="entry name" value="T4SS-coupling_protein"/>
</dbReference>
<dbReference type="GO" id="GO:0005886">
    <property type="term" value="C:plasma membrane"/>
    <property type="evidence" value="ECO:0007669"/>
    <property type="project" value="UniProtKB-SubCell"/>
</dbReference>
<dbReference type="CDD" id="cd01127">
    <property type="entry name" value="TrwB_TraG_TraD_VirD4"/>
    <property type="match status" value="1"/>
</dbReference>
<dbReference type="Proteomes" id="UP000246410">
    <property type="component" value="Unassembled WGS sequence"/>
</dbReference>
<dbReference type="RefSeq" id="WP_110038888.1">
    <property type="nucleotide sequence ID" value="NZ_QGTL01000006.1"/>
</dbReference>
<keyword evidence="5" id="KW-0472">Membrane</keyword>
<sequence>MMFSPRETRRRTKSGLGEEASMLLILLALLALVFVLWAALKLGSWQAGQSLSWNPFAALLSVAAGDKRWPWQATPIAVVLLCVTGAGAIRGARKFTAGGEVDAAARTMQPPGKIRIARAADNLADNQRLLIDAPPGVQANPGPLLGRTVIGDIALHVPAELGVTVTAGQRTGKTVAWAIPAVLSAWGPCLATSNKPDLYRHTVYGREQVGRVWVCDLQAVTGQVVCGFWVNLFNQVTGLPAARKLAGFFVSGSAGSANEIANAKTDAYFDGGAQELFALHIFAAACAGGDLHHVAEWLGRDQDPTPALILRHYGHDRPAARIIECQGLYARQRDGLYDMARRFLNVLSDSGYAQMVTPPVRKLFQVSETTAKPTTAVVPSRSGKTASIRNGVLIETTEQPRTHLLPEFDPTAFVTSTDTLYPLSMTGPDGATPLTAALVGQVLEAALTAARARPDGRLAVPLLCVLDEAANCARISELPSYYTYAAGCGIILMTILQVLEQGENLWGANGLKTMMAQSIEVYGGSIASRDYLEHWSAMAGQHDVSDRSRTYTPGGIQRSLSWRAEPILDVAMLAALPKDRALVRLPGHGPVVVRKIPWFDSEYAPLVRTSMQRFEGERVSLIKAAPAAMGEGQS</sequence>
<protein>
    <submittedName>
        <fullName evidence="7">TraM-binding TraD/TraG-like protein</fullName>
    </submittedName>
</protein>
<evidence type="ECO:0000256" key="5">
    <source>
        <dbReference type="ARBA" id="ARBA00023136"/>
    </source>
</evidence>
<reference evidence="7 8" key="1">
    <citation type="submission" date="2018-05" db="EMBL/GenBank/DDBJ databases">
        <title>Genomic Encyclopedia of Type Strains, Phase IV (KMG-IV): sequencing the most valuable type-strain genomes for metagenomic binning, comparative biology and taxonomic classification.</title>
        <authorList>
            <person name="Goeker M."/>
        </authorList>
    </citation>
    <scope>NUCLEOTIDE SEQUENCE [LARGE SCALE GENOMIC DNA]</scope>
    <source>
        <strain evidence="7 8">DSM 44717</strain>
    </source>
</reference>
<organism evidence="7 8">
    <name type="scientific">Nocardia neocaledoniensis</name>
    <dbReference type="NCBI Taxonomy" id="236511"/>
    <lineage>
        <taxon>Bacteria</taxon>
        <taxon>Bacillati</taxon>
        <taxon>Actinomycetota</taxon>
        <taxon>Actinomycetes</taxon>
        <taxon>Mycobacteriales</taxon>
        <taxon>Nocardiaceae</taxon>
        <taxon>Nocardia</taxon>
    </lineage>
</organism>
<proteinExistence type="predicted"/>
<dbReference type="SUPFAM" id="SSF52540">
    <property type="entry name" value="P-loop containing nucleoside triphosphate hydrolases"/>
    <property type="match status" value="1"/>
</dbReference>
<evidence type="ECO:0000256" key="2">
    <source>
        <dbReference type="ARBA" id="ARBA00022475"/>
    </source>
</evidence>
<dbReference type="AlphaFoldDB" id="A0A317NGK7"/>
<keyword evidence="3" id="KW-0812">Transmembrane</keyword>
<keyword evidence="4" id="KW-1133">Transmembrane helix</keyword>
<comment type="caution">
    <text evidence="7">The sequence shown here is derived from an EMBL/GenBank/DDBJ whole genome shotgun (WGS) entry which is preliminary data.</text>
</comment>
<accession>A0A317NGK7</accession>
<evidence type="ECO:0000313" key="8">
    <source>
        <dbReference type="Proteomes" id="UP000246410"/>
    </source>
</evidence>